<evidence type="ECO:0000313" key="2">
    <source>
        <dbReference type="Proteomes" id="UP000812287"/>
    </source>
</evidence>
<sequence>MPSFSLIKENKEIISTEEPHPNRHQRITWAVVLPRLFGRYVHPTEILRVAILVPPLSIKAQEFLDEPWFATWAKHPPEVVLSMLAHKSRLTGPVAYPPTARARGNAKDRCRNSLAGQGGPPKVLWKLTLGSVKGDLYYRERFVWDWAELLPRASQRLHGWHTSFGRDKRTATCTPICHSEKDKCTSS</sequence>
<keyword evidence="2" id="KW-1185">Reference proteome</keyword>
<dbReference type="GeneID" id="66099897"/>
<name>A0A9P7VKG0_9AGAR</name>
<gene>
    <name evidence="1" type="ORF">BT62DRAFT_1010103</name>
</gene>
<dbReference type="AlphaFoldDB" id="A0A9P7VKG0"/>
<dbReference type="EMBL" id="MU250549">
    <property type="protein sequence ID" value="KAG7442771.1"/>
    <property type="molecule type" value="Genomic_DNA"/>
</dbReference>
<dbReference type="RefSeq" id="XP_043036271.1">
    <property type="nucleotide sequence ID" value="XM_043177610.1"/>
</dbReference>
<comment type="caution">
    <text evidence="1">The sequence shown here is derived from an EMBL/GenBank/DDBJ whole genome shotgun (WGS) entry which is preliminary data.</text>
</comment>
<dbReference type="Proteomes" id="UP000812287">
    <property type="component" value="Unassembled WGS sequence"/>
</dbReference>
<reference evidence="1" key="1">
    <citation type="submission" date="2020-11" db="EMBL/GenBank/DDBJ databases">
        <title>Adaptations for nitrogen fixation in a non-lichenized fungal sporocarp promotes dispersal by wood-feeding termites.</title>
        <authorList>
            <consortium name="DOE Joint Genome Institute"/>
            <person name="Koch R.A."/>
            <person name="Yoon G."/>
            <person name="Arayal U."/>
            <person name="Lail K."/>
            <person name="Amirebrahimi M."/>
            <person name="Labutti K."/>
            <person name="Lipzen A."/>
            <person name="Riley R."/>
            <person name="Barry K."/>
            <person name="Henrissat B."/>
            <person name="Grigoriev I.V."/>
            <person name="Herr J.R."/>
            <person name="Aime M.C."/>
        </authorList>
    </citation>
    <scope>NUCLEOTIDE SEQUENCE</scope>
    <source>
        <strain evidence="1">MCA 3950</strain>
    </source>
</reference>
<protein>
    <submittedName>
        <fullName evidence="1">Uncharacterized protein</fullName>
    </submittedName>
</protein>
<evidence type="ECO:0000313" key="1">
    <source>
        <dbReference type="EMBL" id="KAG7442771.1"/>
    </source>
</evidence>
<organism evidence="1 2">
    <name type="scientific">Guyanagaster necrorhizus</name>
    <dbReference type="NCBI Taxonomy" id="856835"/>
    <lineage>
        <taxon>Eukaryota</taxon>
        <taxon>Fungi</taxon>
        <taxon>Dikarya</taxon>
        <taxon>Basidiomycota</taxon>
        <taxon>Agaricomycotina</taxon>
        <taxon>Agaricomycetes</taxon>
        <taxon>Agaricomycetidae</taxon>
        <taxon>Agaricales</taxon>
        <taxon>Marasmiineae</taxon>
        <taxon>Physalacriaceae</taxon>
        <taxon>Guyanagaster</taxon>
    </lineage>
</organism>
<proteinExistence type="predicted"/>
<accession>A0A9P7VKG0</accession>